<dbReference type="EMBL" id="WUUL01000001">
    <property type="protein sequence ID" value="MXQ52155.1"/>
    <property type="molecule type" value="Genomic_DNA"/>
</dbReference>
<proteinExistence type="predicted"/>
<dbReference type="AlphaFoldDB" id="A0A6I4VPA8"/>
<organism evidence="1 2">
    <name type="scientific">Shimazuella alba</name>
    <dbReference type="NCBI Taxonomy" id="2690964"/>
    <lineage>
        <taxon>Bacteria</taxon>
        <taxon>Bacillati</taxon>
        <taxon>Bacillota</taxon>
        <taxon>Bacilli</taxon>
        <taxon>Bacillales</taxon>
        <taxon>Thermoactinomycetaceae</taxon>
        <taxon>Shimazuella</taxon>
    </lineage>
</organism>
<protein>
    <submittedName>
        <fullName evidence="1">Uncharacterized protein</fullName>
    </submittedName>
</protein>
<comment type="caution">
    <text evidence="1">The sequence shown here is derived from an EMBL/GenBank/DDBJ whole genome shotgun (WGS) entry which is preliminary data.</text>
</comment>
<reference evidence="1 2" key="1">
    <citation type="submission" date="2019-12" db="EMBL/GenBank/DDBJ databases">
        <title>Whole-genome analyses of novel actinobacteria.</title>
        <authorList>
            <person name="Sahin N."/>
            <person name="Saygin H."/>
        </authorList>
    </citation>
    <scope>NUCLEOTIDE SEQUENCE [LARGE SCALE GENOMIC DNA]</scope>
    <source>
        <strain evidence="1 2">KC615</strain>
    </source>
</reference>
<keyword evidence="2" id="KW-1185">Reference proteome</keyword>
<name>A0A6I4VPA8_9BACL</name>
<evidence type="ECO:0000313" key="2">
    <source>
        <dbReference type="Proteomes" id="UP000430692"/>
    </source>
</evidence>
<sequence>MNTDFGNYPLFLNVMNDHKQNLIQKIKRKRSLKKAAPVLFQPPEGLLCYPRSAVNQDLTNPSIAGTAVMNACHAGRVTLTTLEEFPNLESWKRGLPASPP</sequence>
<dbReference type="RefSeq" id="WP_160799212.1">
    <property type="nucleotide sequence ID" value="NZ_WUUL01000001.1"/>
</dbReference>
<evidence type="ECO:0000313" key="1">
    <source>
        <dbReference type="EMBL" id="MXQ52155.1"/>
    </source>
</evidence>
<dbReference type="Proteomes" id="UP000430692">
    <property type="component" value="Unassembled WGS sequence"/>
</dbReference>
<gene>
    <name evidence="1" type="ORF">GSM42_00010</name>
</gene>
<accession>A0A6I4VPA8</accession>